<dbReference type="InterPro" id="IPR013087">
    <property type="entry name" value="Znf_C2H2_type"/>
</dbReference>
<dbReference type="GO" id="GO:0008270">
    <property type="term" value="F:zinc ion binding"/>
    <property type="evidence" value="ECO:0007669"/>
    <property type="project" value="UniProtKB-KW"/>
</dbReference>
<feature type="domain" description="C2H2-type" evidence="8">
    <location>
        <begin position="42"/>
        <end position="70"/>
    </location>
</feature>
<dbReference type="PROSITE" id="PS50808">
    <property type="entry name" value="ZF_BED"/>
    <property type="match status" value="1"/>
</dbReference>
<dbReference type="PANTHER" id="PTHR23215">
    <property type="entry name" value="ZINC FINGER PROTEIN 207"/>
    <property type="match status" value="1"/>
</dbReference>
<feature type="compositionally biased region" description="Pro residues" evidence="7">
    <location>
        <begin position="207"/>
        <end position="245"/>
    </location>
</feature>
<evidence type="ECO:0000256" key="3">
    <source>
        <dbReference type="ARBA" id="ARBA00022771"/>
    </source>
</evidence>
<dbReference type="GO" id="GO:0003677">
    <property type="term" value="F:DNA binding"/>
    <property type="evidence" value="ECO:0007669"/>
    <property type="project" value="InterPro"/>
</dbReference>
<feature type="region of interest" description="Disordered" evidence="7">
    <location>
        <begin position="157"/>
        <end position="292"/>
    </location>
</feature>
<name>A0A6A5ZL00_9PLEO</name>
<evidence type="ECO:0000256" key="1">
    <source>
        <dbReference type="ARBA" id="ARBA00004123"/>
    </source>
</evidence>
<dbReference type="AlphaFoldDB" id="A0A6A5ZL00"/>
<keyword evidence="11" id="KW-1185">Reference proteome</keyword>
<feature type="compositionally biased region" description="Polar residues" evidence="7">
    <location>
        <begin position="128"/>
        <end position="137"/>
    </location>
</feature>
<organism evidence="10 11">
    <name type="scientific">Lophiotrema nucula</name>
    <dbReference type="NCBI Taxonomy" id="690887"/>
    <lineage>
        <taxon>Eukaryota</taxon>
        <taxon>Fungi</taxon>
        <taxon>Dikarya</taxon>
        <taxon>Ascomycota</taxon>
        <taxon>Pezizomycotina</taxon>
        <taxon>Dothideomycetes</taxon>
        <taxon>Pleosporomycetidae</taxon>
        <taxon>Pleosporales</taxon>
        <taxon>Lophiotremataceae</taxon>
        <taxon>Lophiotrema</taxon>
    </lineage>
</organism>
<dbReference type="PROSITE" id="PS50157">
    <property type="entry name" value="ZINC_FINGER_C2H2_2"/>
    <property type="match status" value="1"/>
</dbReference>
<evidence type="ECO:0000259" key="8">
    <source>
        <dbReference type="PROSITE" id="PS50157"/>
    </source>
</evidence>
<dbReference type="SUPFAM" id="SSF57667">
    <property type="entry name" value="beta-beta-alpha zinc fingers"/>
    <property type="match status" value="1"/>
</dbReference>
<keyword evidence="5" id="KW-0539">Nucleus</keyword>
<keyword evidence="4" id="KW-0862">Zinc</keyword>
<protein>
    <recommendedName>
        <fullName evidence="12">C2H2-type domain-containing protein</fullName>
    </recommendedName>
</protein>
<keyword evidence="3 6" id="KW-0863">Zinc-finger</keyword>
<keyword evidence="2" id="KW-0479">Metal-binding</keyword>
<dbReference type="Gene3D" id="3.30.160.60">
    <property type="entry name" value="Classic Zinc Finger"/>
    <property type="match status" value="1"/>
</dbReference>
<feature type="compositionally biased region" description="Pro residues" evidence="7">
    <location>
        <begin position="173"/>
        <end position="201"/>
    </location>
</feature>
<reference evidence="10" key="1">
    <citation type="journal article" date="2020" name="Stud. Mycol.">
        <title>101 Dothideomycetes genomes: a test case for predicting lifestyles and emergence of pathogens.</title>
        <authorList>
            <person name="Haridas S."/>
            <person name="Albert R."/>
            <person name="Binder M."/>
            <person name="Bloem J."/>
            <person name="Labutti K."/>
            <person name="Salamov A."/>
            <person name="Andreopoulos B."/>
            <person name="Baker S."/>
            <person name="Barry K."/>
            <person name="Bills G."/>
            <person name="Bluhm B."/>
            <person name="Cannon C."/>
            <person name="Castanera R."/>
            <person name="Culley D."/>
            <person name="Daum C."/>
            <person name="Ezra D."/>
            <person name="Gonzalez J."/>
            <person name="Henrissat B."/>
            <person name="Kuo A."/>
            <person name="Liang C."/>
            <person name="Lipzen A."/>
            <person name="Lutzoni F."/>
            <person name="Magnuson J."/>
            <person name="Mondo S."/>
            <person name="Nolan M."/>
            <person name="Ohm R."/>
            <person name="Pangilinan J."/>
            <person name="Park H.-J."/>
            <person name="Ramirez L."/>
            <person name="Alfaro M."/>
            <person name="Sun H."/>
            <person name="Tritt A."/>
            <person name="Yoshinaga Y."/>
            <person name="Zwiers L.-H."/>
            <person name="Turgeon B."/>
            <person name="Goodwin S."/>
            <person name="Spatafora J."/>
            <person name="Crous P."/>
            <person name="Grigoriev I."/>
        </authorList>
    </citation>
    <scope>NUCLEOTIDE SEQUENCE</scope>
    <source>
        <strain evidence="10">CBS 627.86</strain>
    </source>
</reference>
<feature type="region of interest" description="Disordered" evidence="7">
    <location>
        <begin position="121"/>
        <end position="142"/>
    </location>
</feature>
<dbReference type="FunFam" id="3.30.160.60:FF:000354">
    <property type="entry name" value="C2H2 finger domain-containing protein"/>
    <property type="match status" value="1"/>
</dbReference>
<feature type="compositionally biased region" description="Basic and acidic residues" evidence="7">
    <location>
        <begin position="282"/>
        <end position="292"/>
    </location>
</feature>
<dbReference type="InterPro" id="IPR003656">
    <property type="entry name" value="Znf_BED"/>
</dbReference>
<feature type="compositionally biased region" description="Low complexity" evidence="7">
    <location>
        <begin position="268"/>
        <end position="278"/>
    </location>
</feature>
<evidence type="ECO:0008006" key="12">
    <source>
        <dbReference type="Google" id="ProtNLM"/>
    </source>
</evidence>
<dbReference type="CDD" id="cd20908">
    <property type="entry name" value="SUF4-like"/>
    <property type="match status" value="1"/>
</dbReference>
<evidence type="ECO:0000313" key="11">
    <source>
        <dbReference type="Proteomes" id="UP000799770"/>
    </source>
</evidence>
<evidence type="ECO:0000313" key="10">
    <source>
        <dbReference type="EMBL" id="KAF2119533.1"/>
    </source>
</evidence>
<dbReference type="PROSITE" id="PS00028">
    <property type="entry name" value="ZINC_FINGER_C2H2_1"/>
    <property type="match status" value="1"/>
</dbReference>
<dbReference type="InterPro" id="IPR036236">
    <property type="entry name" value="Znf_C2H2_sf"/>
</dbReference>
<dbReference type="EMBL" id="ML977315">
    <property type="protein sequence ID" value="KAF2119533.1"/>
    <property type="molecule type" value="Genomic_DNA"/>
</dbReference>
<dbReference type="PANTHER" id="PTHR23215:SF0">
    <property type="entry name" value="BUB3-INTERACTING AND GLEBS MOTIF-CONTAINING PROTEIN ZNF207"/>
    <property type="match status" value="1"/>
</dbReference>
<dbReference type="SMART" id="SM00355">
    <property type="entry name" value="ZnF_C2H2"/>
    <property type="match status" value="2"/>
</dbReference>
<accession>A0A6A5ZL00</accession>
<comment type="subcellular location">
    <subcellularLocation>
        <location evidence="1">Nucleus</location>
    </subcellularLocation>
</comment>
<evidence type="ECO:0000256" key="4">
    <source>
        <dbReference type="ARBA" id="ARBA00022833"/>
    </source>
</evidence>
<dbReference type="Proteomes" id="UP000799770">
    <property type="component" value="Unassembled WGS sequence"/>
</dbReference>
<evidence type="ECO:0000256" key="6">
    <source>
        <dbReference type="PROSITE-ProRule" id="PRU00042"/>
    </source>
</evidence>
<gene>
    <name evidence="10" type="ORF">BDV96DRAFT_348012</name>
</gene>
<evidence type="ECO:0000256" key="2">
    <source>
        <dbReference type="ARBA" id="ARBA00022723"/>
    </source>
</evidence>
<dbReference type="GO" id="GO:0005634">
    <property type="term" value="C:nucleus"/>
    <property type="evidence" value="ECO:0007669"/>
    <property type="project" value="UniProtKB-SubCell"/>
</dbReference>
<dbReference type="OrthoDB" id="1306014at2759"/>
<evidence type="ECO:0000256" key="5">
    <source>
        <dbReference type="ARBA" id="ARBA00023242"/>
    </source>
</evidence>
<proteinExistence type="predicted"/>
<evidence type="ECO:0000259" key="9">
    <source>
        <dbReference type="PROSITE" id="PS50808"/>
    </source>
</evidence>
<sequence length="320" mass="34505">MTKKRKRWPDLQQKLDRPWCYYCDRDFDDLKILISHQKAKHFKCDRCGRRLNTAGGLSVHMSQVHKESLSHVENALPGKQNLDNEIFGMEGVPADEIERHNHEVTAKHFAEEQERARISGNPVRGLFSSGTGATSKRSGWKRETVEDIKVHAEEFRKHKLNGTLPPRVDELPAPGPPAQAPGAPAPAFSPPGQGFPPPGAPGAPGAPGYPPGQPFYGGPPPPGGPPGLPQRPQIGGPPPGFPPFPGQNGHAPSAANEISASLDDLIADAKGAAAAAPPAEGPPEKKAKKEKDKNIHLVFYHDTMSPEELMAELPRYAAVN</sequence>
<feature type="domain" description="BED-type" evidence="9">
    <location>
        <begin position="13"/>
        <end position="72"/>
    </location>
</feature>
<evidence type="ECO:0000256" key="7">
    <source>
        <dbReference type="SAM" id="MobiDB-lite"/>
    </source>
</evidence>